<accession>A0A2P6TGZ5</accession>
<evidence type="ECO:0000313" key="3">
    <source>
        <dbReference type="Proteomes" id="UP000239899"/>
    </source>
</evidence>
<feature type="domain" description="PsbP C-terminal" evidence="1">
    <location>
        <begin position="159"/>
        <end position="288"/>
    </location>
</feature>
<name>A0A2P6TGZ5_CHLSO</name>
<dbReference type="Pfam" id="PF01789">
    <property type="entry name" value="PsbP"/>
    <property type="match status" value="1"/>
</dbReference>
<organism evidence="2 3">
    <name type="scientific">Chlorella sorokiniana</name>
    <name type="common">Freshwater green alga</name>
    <dbReference type="NCBI Taxonomy" id="3076"/>
    <lineage>
        <taxon>Eukaryota</taxon>
        <taxon>Viridiplantae</taxon>
        <taxon>Chlorophyta</taxon>
        <taxon>core chlorophytes</taxon>
        <taxon>Trebouxiophyceae</taxon>
        <taxon>Chlorellales</taxon>
        <taxon>Chlorellaceae</taxon>
        <taxon>Chlorella clade</taxon>
        <taxon>Chlorella</taxon>
    </lineage>
</organism>
<dbReference type="EMBL" id="LHPG02000016">
    <property type="protein sequence ID" value="PRW33550.1"/>
    <property type="molecule type" value="Genomic_DNA"/>
</dbReference>
<evidence type="ECO:0000313" key="2">
    <source>
        <dbReference type="EMBL" id="PRW33550.1"/>
    </source>
</evidence>
<dbReference type="STRING" id="3076.A0A2P6TGZ5"/>
<evidence type="ECO:0000259" key="1">
    <source>
        <dbReference type="Pfam" id="PF01789"/>
    </source>
</evidence>
<dbReference type="OrthoDB" id="1903117at2759"/>
<keyword evidence="3" id="KW-1185">Reference proteome</keyword>
<dbReference type="InterPro" id="IPR002683">
    <property type="entry name" value="PsbP_C"/>
</dbReference>
<dbReference type="Proteomes" id="UP000239899">
    <property type="component" value="Unassembled WGS sequence"/>
</dbReference>
<protein>
    <submittedName>
        <fullName evidence="2">Lumen targeted</fullName>
    </submittedName>
</protein>
<dbReference type="PANTHER" id="PTHR31407:SF7">
    <property type="entry name" value="PSBP DOMAIN-CONTAINING PROTEIN 5, CHLOROPLASTIC"/>
    <property type="match status" value="1"/>
</dbReference>
<reference evidence="2 3" key="1">
    <citation type="journal article" date="2018" name="Plant J.">
        <title>Genome sequences of Chlorella sorokiniana UTEX 1602 and Micractinium conductrix SAG 241.80: implications to maltose excretion by a green alga.</title>
        <authorList>
            <person name="Arriola M.B."/>
            <person name="Velmurugan N."/>
            <person name="Zhang Y."/>
            <person name="Plunkett M.H."/>
            <person name="Hondzo H."/>
            <person name="Barney B.M."/>
        </authorList>
    </citation>
    <scope>NUCLEOTIDE SEQUENCE [LARGE SCALE GENOMIC DNA]</scope>
    <source>
        <strain evidence="3">UTEX 1602</strain>
    </source>
</reference>
<dbReference type="GO" id="GO:0005509">
    <property type="term" value="F:calcium ion binding"/>
    <property type="evidence" value="ECO:0007669"/>
    <property type="project" value="InterPro"/>
</dbReference>
<sequence>MQAAAAQCCLTSAPAAGAARRRHIAAQCTHNVACKSQEQQRQQQRQQQAAGSRRAVLGLGAALLAAQIAPARAEEPLSIAEETEVAAPLPQQPTLPPMKVLRDDTLAYEFEYPAETAAGKPLPLLLSRKPERYSSAAPLTADARQRIVCELADLIDAVTVSVTVGPPSGILKGRTPDQWTARQVAEQVLIDRSTARITTGQRVSLNSVEEASRQDRDGVPYFVFEHVSQGSPTLRSATQETYRHALAVTAVRPALDGTPYLYTLNMSCPQELWGDLQAAFQRGVDSFTLLPPSGNLFVDPLRDPWKFF</sequence>
<dbReference type="GO" id="GO:0015979">
    <property type="term" value="P:photosynthesis"/>
    <property type="evidence" value="ECO:0007669"/>
    <property type="project" value="InterPro"/>
</dbReference>
<comment type="caution">
    <text evidence="2">The sequence shown here is derived from an EMBL/GenBank/DDBJ whole genome shotgun (WGS) entry which is preliminary data.</text>
</comment>
<dbReference type="GO" id="GO:0009654">
    <property type="term" value="C:photosystem II oxygen evolving complex"/>
    <property type="evidence" value="ECO:0007669"/>
    <property type="project" value="InterPro"/>
</dbReference>
<proteinExistence type="predicted"/>
<dbReference type="InterPro" id="IPR016123">
    <property type="entry name" value="Mog1/PsbP_a/b/a-sand"/>
</dbReference>
<dbReference type="Gene3D" id="3.40.1000.10">
    <property type="entry name" value="Mog1/PsbP, alpha/beta/alpha sandwich"/>
    <property type="match status" value="1"/>
</dbReference>
<gene>
    <name evidence="2" type="ORF">C2E21_7593</name>
</gene>
<dbReference type="GO" id="GO:0019898">
    <property type="term" value="C:extrinsic component of membrane"/>
    <property type="evidence" value="ECO:0007669"/>
    <property type="project" value="InterPro"/>
</dbReference>
<dbReference type="AlphaFoldDB" id="A0A2P6TGZ5"/>
<dbReference type="PANTHER" id="PTHR31407">
    <property type="match status" value="1"/>
</dbReference>
<dbReference type="SUPFAM" id="SSF55724">
    <property type="entry name" value="Mog1p/PsbP-like"/>
    <property type="match status" value="1"/>
</dbReference>